<keyword evidence="8 10" id="KW-1133">Transmembrane helix</keyword>
<dbReference type="GO" id="GO:0015628">
    <property type="term" value="P:protein secretion by the type II secretion system"/>
    <property type="evidence" value="ECO:0007669"/>
    <property type="project" value="InterPro"/>
</dbReference>
<dbReference type="PIRSF" id="PIRSF015761">
    <property type="entry name" value="Protein_L"/>
    <property type="match status" value="1"/>
</dbReference>
<proteinExistence type="inferred from homology"/>
<organism evidence="13 14">
    <name type="scientific">Sphingomonas adhaesiva</name>
    <dbReference type="NCBI Taxonomy" id="28212"/>
    <lineage>
        <taxon>Bacteria</taxon>
        <taxon>Pseudomonadati</taxon>
        <taxon>Pseudomonadota</taxon>
        <taxon>Alphaproteobacteria</taxon>
        <taxon>Sphingomonadales</taxon>
        <taxon>Sphingomonadaceae</taxon>
        <taxon>Sphingomonas</taxon>
    </lineage>
</organism>
<dbReference type="SUPFAM" id="SSF53067">
    <property type="entry name" value="Actin-like ATPase domain"/>
    <property type="match status" value="1"/>
</dbReference>
<dbReference type="InterPro" id="IPR043129">
    <property type="entry name" value="ATPase_NBD"/>
</dbReference>
<sequence>MTAATLLFLPPDESLPWRWWRVEGDAITEGEGVPDAPADPAAAPGEVIAVAPADAVTLHWAALPARSTAQAVAAARVVVSDATAEPAHDLHVAVGAEQDGERAIAVVAPARMRAWLAALAQRGLDPATVVPAPLLLPLPDDGYVRADLAGQGVVRGRTSGWADEARLTELVTAGQPPVTLDRGAVQAAVAAVAAAPALNLRQGAFARRQRRAIDWALMRRLAVLGGLILLATLAIDVVRIMRYSLGADAVEARTATIARQGLPRGANPGDDGAQGAQALADRLARLRGPGQGFTRTAAAAFQIVQAVPDSEVTAIDFAADGTLKLSLSVAGEAQANSVKSQLEGAGFTVESGVFQQANGRLTGDMTVRP</sequence>
<dbReference type="InterPro" id="IPR007812">
    <property type="entry name" value="T2SS_protein-GspL"/>
</dbReference>
<gene>
    <name evidence="13" type="ORF">COA07_03400</name>
</gene>
<evidence type="ECO:0000256" key="3">
    <source>
        <dbReference type="ARBA" id="ARBA00022448"/>
    </source>
</evidence>
<dbReference type="Pfam" id="PF12693">
    <property type="entry name" value="GspL_C"/>
    <property type="match status" value="1"/>
</dbReference>
<keyword evidence="14" id="KW-1185">Reference proteome</keyword>
<evidence type="ECO:0000313" key="13">
    <source>
        <dbReference type="EMBL" id="PCG16251.1"/>
    </source>
</evidence>
<dbReference type="Gene3D" id="3.30.420.380">
    <property type="match status" value="1"/>
</dbReference>
<dbReference type="InterPro" id="IPR024230">
    <property type="entry name" value="GspL_cyto_dom"/>
</dbReference>
<evidence type="ECO:0000256" key="4">
    <source>
        <dbReference type="ARBA" id="ARBA00022475"/>
    </source>
</evidence>
<evidence type="ECO:0000256" key="2">
    <source>
        <dbReference type="ARBA" id="ARBA00005318"/>
    </source>
</evidence>
<dbReference type="InterPro" id="IPR025691">
    <property type="entry name" value="GspL_pp_dom"/>
</dbReference>
<protein>
    <submittedName>
        <fullName evidence="13">General secretion pathway protein GspL</fullName>
    </submittedName>
</protein>
<comment type="subcellular location">
    <subcellularLocation>
        <location evidence="1">Cell inner membrane</location>
        <topology evidence="1">Single-pass membrane protein</topology>
    </subcellularLocation>
</comment>
<keyword evidence="4" id="KW-1003">Cell membrane</keyword>
<dbReference type="GO" id="GO:0015627">
    <property type="term" value="C:type II protein secretion system complex"/>
    <property type="evidence" value="ECO:0007669"/>
    <property type="project" value="InterPro"/>
</dbReference>
<feature type="transmembrane region" description="Helical" evidence="10">
    <location>
        <begin position="221"/>
        <end position="241"/>
    </location>
</feature>
<dbReference type="GO" id="GO:0005886">
    <property type="term" value="C:plasma membrane"/>
    <property type="evidence" value="ECO:0007669"/>
    <property type="project" value="UniProtKB-SubCell"/>
</dbReference>
<evidence type="ECO:0000313" key="14">
    <source>
        <dbReference type="Proteomes" id="UP000218323"/>
    </source>
</evidence>
<dbReference type="Proteomes" id="UP000218323">
    <property type="component" value="Unassembled WGS sequence"/>
</dbReference>
<evidence type="ECO:0000256" key="6">
    <source>
        <dbReference type="ARBA" id="ARBA00022692"/>
    </source>
</evidence>
<evidence type="ECO:0000256" key="8">
    <source>
        <dbReference type="ARBA" id="ARBA00022989"/>
    </source>
</evidence>
<evidence type="ECO:0000256" key="7">
    <source>
        <dbReference type="ARBA" id="ARBA00022927"/>
    </source>
</evidence>
<dbReference type="GO" id="GO:0009276">
    <property type="term" value="C:Gram-negative-bacterium-type cell wall"/>
    <property type="evidence" value="ECO:0007669"/>
    <property type="project" value="InterPro"/>
</dbReference>
<feature type="domain" description="GspL cytoplasmic actin-ATPase-like" evidence="11">
    <location>
        <begin position="14"/>
        <end position="150"/>
    </location>
</feature>
<keyword evidence="7" id="KW-0653">Protein transport</keyword>
<evidence type="ECO:0000256" key="5">
    <source>
        <dbReference type="ARBA" id="ARBA00022519"/>
    </source>
</evidence>
<comment type="caution">
    <text evidence="13">The sequence shown here is derived from an EMBL/GenBank/DDBJ whole genome shotgun (WGS) entry which is preliminary data.</text>
</comment>
<comment type="similarity">
    <text evidence="2">Belongs to the GSP L family.</text>
</comment>
<name>A0A2A4ICE3_9SPHN</name>
<evidence type="ECO:0000256" key="9">
    <source>
        <dbReference type="ARBA" id="ARBA00023136"/>
    </source>
</evidence>
<dbReference type="Pfam" id="PF05134">
    <property type="entry name" value="T2SSL"/>
    <property type="match status" value="1"/>
</dbReference>
<dbReference type="NCBIfam" id="TIGR01709">
    <property type="entry name" value="typeII_sec_gspL"/>
    <property type="match status" value="1"/>
</dbReference>
<reference evidence="13 14" key="1">
    <citation type="submission" date="2017-09" db="EMBL/GenBank/DDBJ databases">
        <title>Sphingomonas adhaesiva DSM 7418, whole genome shotgun sequence.</title>
        <authorList>
            <person name="Feng G."/>
            <person name="Zhu H."/>
        </authorList>
    </citation>
    <scope>NUCLEOTIDE SEQUENCE [LARGE SCALE GENOMIC DNA]</scope>
    <source>
        <strain evidence="13 14">DSM 7418</strain>
    </source>
</reference>
<evidence type="ECO:0000259" key="12">
    <source>
        <dbReference type="Pfam" id="PF12693"/>
    </source>
</evidence>
<evidence type="ECO:0000256" key="1">
    <source>
        <dbReference type="ARBA" id="ARBA00004377"/>
    </source>
</evidence>
<keyword evidence="5" id="KW-0997">Cell inner membrane</keyword>
<evidence type="ECO:0000256" key="10">
    <source>
        <dbReference type="SAM" id="Phobius"/>
    </source>
</evidence>
<accession>A0A2A4ICE3</accession>
<dbReference type="AlphaFoldDB" id="A0A2A4ICE3"/>
<feature type="domain" description="GspL periplasmic" evidence="12">
    <location>
        <begin position="215"/>
        <end position="368"/>
    </location>
</feature>
<keyword evidence="9 10" id="KW-0472">Membrane</keyword>
<keyword evidence="6 10" id="KW-0812">Transmembrane</keyword>
<evidence type="ECO:0000259" key="11">
    <source>
        <dbReference type="Pfam" id="PF05134"/>
    </source>
</evidence>
<dbReference type="EMBL" id="NWVC01000001">
    <property type="protein sequence ID" value="PCG16251.1"/>
    <property type="molecule type" value="Genomic_DNA"/>
</dbReference>
<feature type="transmembrane region" description="Helical" evidence="10">
    <location>
        <begin position="183"/>
        <end position="200"/>
    </location>
</feature>
<keyword evidence="3" id="KW-0813">Transport</keyword>
<dbReference type="RefSeq" id="WP_096640517.1">
    <property type="nucleotide sequence ID" value="NZ_JBHIWA010000080.1"/>
</dbReference>